<dbReference type="Gene3D" id="3.40.20.10">
    <property type="entry name" value="Severin"/>
    <property type="match status" value="2"/>
</dbReference>
<proteinExistence type="predicted"/>
<reference evidence="2 3" key="1">
    <citation type="journal article" date="2015" name="Genome Biol. Evol.">
        <title>Comparative Genomics of a Bacterivorous Green Alga Reveals Evolutionary Causalities and Consequences of Phago-Mixotrophic Mode of Nutrition.</title>
        <authorList>
            <person name="Burns J.A."/>
            <person name="Paasch A."/>
            <person name="Narechania A."/>
            <person name="Kim E."/>
        </authorList>
    </citation>
    <scope>NUCLEOTIDE SEQUENCE [LARGE SCALE GENOMIC DNA]</scope>
    <source>
        <strain evidence="2 3">PLY_AMNH</strain>
    </source>
</reference>
<comment type="caution">
    <text evidence="2">The sequence shown here is derived from an EMBL/GenBank/DDBJ whole genome shotgun (WGS) entry which is preliminary data.</text>
</comment>
<dbReference type="Pfam" id="PF00241">
    <property type="entry name" value="Cofilin_ADF"/>
    <property type="match status" value="2"/>
</dbReference>
<sequence>MFKCIRIVSLVCDVPSAVYFLQLQSRFLFVMTKFKYAGYGVGGIEEMSDHMEDNTVMFGMLRFVFGKGKFQRTKYVLVHLNGEGTPVVKRGRYNAMRGEAEAELGQCHSDVQIMGVEEFTVDNVLETLYKNSVNDDNIDSSGFSLETLKKDMEEMVAQAKADLGAEDDTPVDPNKRLTAKDMKREIKWTEALQMVRADLGPFNWFLVTPDPKHPELINAGSGSVNEMCEYLEDDQVYFGMIRMGFGTGQFRRSKWIFLHWSGEDVSGFKRGKLNAVEGDMKKLFGPRNIDISATSKDECTLETIIERVQRAVVTDGNASDAADAYRHVEPGSECVTLREGLRRTETCVTLRERLRRTETCVTLREGLRRTETCVTLRELPCMILNGPELSVQ</sequence>
<evidence type="ECO:0000259" key="1">
    <source>
        <dbReference type="PROSITE" id="PS51263"/>
    </source>
</evidence>
<dbReference type="EMBL" id="LGRX02001935">
    <property type="protein sequence ID" value="KAK3285177.1"/>
    <property type="molecule type" value="Genomic_DNA"/>
</dbReference>
<gene>
    <name evidence="2" type="ORF">CYMTET_7204</name>
</gene>
<dbReference type="InterPro" id="IPR002108">
    <property type="entry name" value="ADF-H"/>
</dbReference>
<dbReference type="Proteomes" id="UP001190700">
    <property type="component" value="Unassembled WGS sequence"/>
</dbReference>
<dbReference type="PROSITE" id="PS51263">
    <property type="entry name" value="ADF_H"/>
    <property type="match status" value="2"/>
</dbReference>
<keyword evidence="3" id="KW-1185">Reference proteome</keyword>
<accession>A0AAE0GVX7</accession>
<dbReference type="GO" id="GO:0030833">
    <property type="term" value="P:regulation of actin filament polymerization"/>
    <property type="evidence" value="ECO:0007669"/>
    <property type="project" value="TreeGrafter"/>
</dbReference>
<evidence type="ECO:0000313" key="2">
    <source>
        <dbReference type="EMBL" id="KAK3285177.1"/>
    </source>
</evidence>
<evidence type="ECO:0000313" key="3">
    <source>
        <dbReference type="Proteomes" id="UP001190700"/>
    </source>
</evidence>
<dbReference type="GO" id="GO:0051015">
    <property type="term" value="F:actin filament binding"/>
    <property type="evidence" value="ECO:0007669"/>
    <property type="project" value="TreeGrafter"/>
</dbReference>
<dbReference type="SUPFAM" id="SSF55753">
    <property type="entry name" value="Actin depolymerizing proteins"/>
    <property type="match status" value="2"/>
</dbReference>
<feature type="domain" description="ADF-H" evidence="1">
    <location>
        <begin position="179"/>
        <end position="309"/>
    </location>
</feature>
<dbReference type="GO" id="GO:0030864">
    <property type="term" value="C:cortical actin cytoskeleton"/>
    <property type="evidence" value="ECO:0007669"/>
    <property type="project" value="TreeGrafter"/>
</dbReference>
<organism evidence="2 3">
    <name type="scientific">Cymbomonas tetramitiformis</name>
    <dbReference type="NCBI Taxonomy" id="36881"/>
    <lineage>
        <taxon>Eukaryota</taxon>
        <taxon>Viridiplantae</taxon>
        <taxon>Chlorophyta</taxon>
        <taxon>Pyramimonadophyceae</taxon>
        <taxon>Pyramimonadales</taxon>
        <taxon>Pyramimonadaceae</taxon>
        <taxon>Cymbomonas</taxon>
    </lineage>
</organism>
<dbReference type="CDD" id="cd11282">
    <property type="entry name" value="ADF_coactosin_like"/>
    <property type="match status" value="1"/>
</dbReference>
<dbReference type="PANTHER" id="PTHR10829">
    <property type="entry name" value="CORTACTIN AND DREBRIN"/>
    <property type="match status" value="1"/>
</dbReference>
<protein>
    <recommendedName>
        <fullName evidence="1">ADF-H domain-containing protein</fullName>
    </recommendedName>
</protein>
<name>A0AAE0GVX7_9CHLO</name>
<dbReference type="PANTHER" id="PTHR10829:SF25">
    <property type="entry name" value="DREBRIN-LIKE PROTEIN"/>
    <property type="match status" value="1"/>
</dbReference>
<feature type="domain" description="ADF-H" evidence="1">
    <location>
        <begin position="1"/>
        <end position="129"/>
    </location>
</feature>
<dbReference type="GO" id="GO:0005884">
    <property type="term" value="C:actin filament"/>
    <property type="evidence" value="ECO:0007669"/>
    <property type="project" value="TreeGrafter"/>
</dbReference>
<dbReference type="AlphaFoldDB" id="A0AAE0GVX7"/>
<dbReference type="InterPro" id="IPR029006">
    <property type="entry name" value="ADF-H/Gelsolin-like_dom_sf"/>
</dbReference>